<comment type="caution">
    <text evidence="1">The sequence shown here is derived from an EMBL/GenBank/DDBJ whole genome shotgun (WGS) entry which is preliminary data.</text>
</comment>
<organism evidence="1 2">
    <name type="scientific">Jeotgalibacillus proteolyticus</name>
    <dbReference type="NCBI Taxonomy" id="2082395"/>
    <lineage>
        <taxon>Bacteria</taxon>
        <taxon>Bacillati</taxon>
        <taxon>Bacillota</taxon>
        <taxon>Bacilli</taxon>
        <taxon>Bacillales</taxon>
        <taxon>Caryophanaceae</taxon>
        <taxon>Jeotgalibacillus</taxon>
    </lineage>
</organism>
<keyword evidence="2" id="KW-1185">Reference proteome</keyword>
<evidence type="ECO:0000313" key="1">
    <source>
        <dbReference type="EMBL" id="PPA70069.1"/>
    </source>
</evidence>
<proteinExistence type="predicted"/>
<dbReference type="EMBL" id="PREZ01000004">
    <property type="protein sequence ID" value="PPA70069.1"/>
    <property type="molecule type" value="Genomic_DNA"/>
</dbReference>
<name>A0A2S5GAN4_9BACL</name>
<protein>
    <submittedName>
        <fullName evidence="1">Uncharacterized protein</fullName>
    </submittedName>
</protein>
<dbReference type="Proteomes" id="UP000239047">
    <property type="component" value="Unassembled WGS sequence"/>
</dbReference>
<evidence type="ECO:0000313" key="2">
    <source>
        <dbReference type="Proteomes" id="UP000239047"/>
    </source>
</evidence>
<reference evidence="1 2" key="1">
    <citation type="submission" date="2018-02" db="EMBL/GenBank/DDBJ databases">
        <title>Jeotgalibacillus proteolyticum sp. nov. a protease producing bacterium isolated from ocean sediments of Laizhou Bay.</title>
        <authorList>
            <person name="Li Y."/>
        </authorList>
    </citation>
    <scope>NUCLEOTIDE SEQUENCE [LARGE SCALE GENOMIC DNA]</scope>
    <source>
        <strain evidence="1 2">22-7</strain>
    </source>
</reference>
<accession>A0A2S5GAN4</accession>
<gene>
    <name evidence="1" type="ORF">C4B60_10785</name>
</gene>
<dbReference type="OrthoDB" id="2641343at2"/>
<sequence length="101" mass="12173">MEGLKKLKKYRVHSENDCSFKLDSLEEAERIYENWKDDYMCEGVRESESYVEIAESEDDFEDYKVIKKVVAVIDHDRHELGTPKEEGFDWDYWAKWLEVVE</sequence>
<dbReference type="AlphaFoldDB" id="A0A2S5GAN4"/>